<organism evidence="8 9">
    <name type="scientific">Chryseolinea serpens</name>
    <dbReference type="NCBI Taxonomy" id="947013"/>
    <lineage>
        <taxon>Bacteria</taxon>
        <taxon>Pseudomonadati</taxon>
        <taxon>Bacteroidota</taxon>
        <taxon>Cytophagia</taxon>
        <taxon>Cytophagales</taxon>
        <taxon>Fulvivirgaceae</taxon>
        <taxon>Chryseolinea</taxon>
    </lineage>
</organism>
<feature type="transmembrane region" description="Helical" evidence="7">
    <location>
        <begin position="107"/>
        <end position="124"/>
    </location>
</feature>
<dbReference type="Proteomes" id="UP000184212">
    <property type="component" value="Unassembled WGS sequence"/>
</dbReference>
<evidence type="ECO:0000256" key="4">
    <source>
        <dbReference type="ARBA" id="ARBA00022692"/>
    </source>
</evidence>
<keyword evidence="9" id="KW-1185">Reference proteome</keyword>
<protein>
    <recommendedName>
        <fullName evidence="7">Phosphatidylglycerol--prolipoprotein diacylglyceryl transferase</fullName>
        <ecNumber evidence="7">2.5.1.145</ecNumber>
    </recommendedName>
</protein>
<evidence type="ECO:0000256" key="5">
    <source>
        <dbReference type="ARBA" id="ARBA00022989"/>
    </source>
</evidence>
<dbReference type="RefSeq" id="WP_073132754.1">
    <property type="nucleotide sequence ID" value="NZ_FQWQ01000001.1"/>
</dbReference>
<evidence type="ECO:0000256" key="3">
    <source>
        <dbReference type="ARBA" id="ARBA00022679"/>
    </source>
</evidence>
<feature type="transmembrane region" description="Helical" evidence="7">
    <location>
        <begin position="136"/>
        <end position="157"/>
    </location>
</feature>
<comment type="function">
    <text evidence="7">Catalyzes the transfer of the diacylglyceryl group from phosphatidylglycerol to the sulfhydryl group of the N-terminal cysteine of a prolipoprotein, the first step in the formation of mature lipoproteins.</text>
</comment>
<proteinExistence type="inferred from homology"/>
<feature type="transmembrane region" description="Helical" evidence="7">
    <location>
        <begin position="313"/>
        <end position="331"/>
    </location>
</feature>
<accession>A0A1M5MEY6</accession>
<dbReference type="HAMAP" id="MF_01147">
    <property type="entry name" value="Lgt"/>
    <property type="match status" value="1"/>
</dbReference>
<keyword evidence="4 7" id="KW-0812">Transmembrane</keyword>
<keyword evidence="5 7" id="KW-1133">Transmembrane helix</keyword>
<dbReference type="InterPro" id="IPR001640">
    <property type="entry name" value="Lgt"/>
</dbReference>
<feature type="transmembrane region" description="Helical" evidence="7">
    <location>
        <begin position="57"/>
        <end position="78"/>
    </location>
</feature>
<dbReference type="PROSITE" id="PS01311">
    <property type="entry name" value="LGT"/>
    <property type="match status" value="1"/>
</dbReference>
<dbReference type="AlphaFoldDB" id="A0A1M5MEY6"/>
<dbReference type="GO" id="GO:0008961">
    <property type="term" value="F:phosphatidylglycerol-prolipoprotein diacylglyceryl transferase activity"/>
    <property type="evidence" value="ECO:0007669"/>
    <property type="project" value="UniProtKB-UniRule"/>
</dbReference>
<dbReference type="PANTHER" id="PTHR30589:SF0">
    <property type="entry name" value="PHOSPHATIDYLGLYCEROL--PROLIPOPROTEIN DIACYLGLYCERYL TRANSFERASE"/>
    <property type="match status" value="1"/>
</dbReference>
<evidence type="ECO:0000256" key="2">
    <source>
        <dbReference type="ARBA" id="ARBA00022475"/>
    </source>
</evidence>
<keyword evidence="6 7" id="KW-0472">Membrane</keyword>
<evidence type="ECO:0000256" key="1">
    <source>
        <dbReference type="ARBA" id="ARBA00007150"/>
    </source>
</evidence>
<sequence>MAILSYIIWNGSPEIFTIGRFPLRWYGLLFALAFLITQQILYYIYKKEGKPERDVDTLTIYMVIATIIGARMGHVLFYQPELIWENPLSIFLPFTLHPFEFTGLQGLASHGAAIGILFALWLYARKKKPGQAYFQVVDRIVILVALAGALIRLGNYFNSEIIGLPTEKSWGVVFVNRFTDAITSPRHDPNGVIESVEYQRNDSLPRGQNGRVPMNIYIFFKKGTSPMQADDFSDRKARDILANTLYEYFDATGPNTVTNTVSLPDGTLASRIVTFGIVRHPAQLYESFACVILFFLLLWIWSHYKENLPQGRLLGIFLIWCFGLRFLFEYLKEPQEAFENDMFLNMGQILSIPLVVAGIGILLWSFRKKDAEPTPARKNEVQNS</sequence>
<dbReference type="OrthoDB" id="871140at2"/>
<keyword evidence="3 7" id="KW-0808">Transferase</keyword>
<gene>
    <name evidence="7" type="primary">lgt</name>
    <name evidence="8" type="ORF">SAMN04488109_1709</name>
</gene>
<comment type="subcellular location">
    <subcellularLocation>
        <location evidence="7">Cell membrane</location>
        <topology evidence="7">Multi-pass membrane protein</topology>
    </subcellularLocation>
</comment>
<feature type="transmembrane region" description="Helical" evidence="7">
    <location>
        <begin position="25"/>
        <end position="45"/>
    </location>
</feature>
<evidence type="ECO:0000313" key="8">
    <source>
        <dbReference type="EMBL" id="SHG75781.1"/>
    </source>
</evidence>
<feature type="transmembrane region" description="Helical" evidence="7">
    <location>
        <begin position="343"/>
        <end position="364"/>
    </location>
</feature>
<dbReference type="PANTHER" id="PTHR30589">
    <property type="entry name" value="PROLIPOPROTEIN DIACYLGLYCERYL TRANSFERASE"/>
    <property type="match status" value="1"/>
</dbReference>
<reference evidence="8 9" key="1">
    <citation type="submission" date="2016-11" db="EMBL/GenBank/DDBJ databases">
        <authorList>
            <person name="Jaros S."/>
            <person name="Januszkiewicz K."/>
            <person name="Wedrychowicz H."/>
        </authorList>
    </citation>
    <scope>NUCLEOTIDE SEQUENCE [LARGE SCALE GENOMIC DNA]</scope>
    <source>
        <strain evidence="8 9">DSM 24574</strain>
    </source>
</reference>
<evidence type="ECO:0000256" key="7">
    <source>
        <dbReference type="HAMAP-Rule" id="MF_01147"/>
    </source>
</evidence>
<name>A0A1M5MEY6_9BACT</name>
<dbReference type="GO" id="GO:0005886">
    <property type="term" value="C:plasma membrane"/>
    <property type="evidence" value="ECO:0007669"/>
    <property type="project" value="UniProtKB-SubCell"/>
</dbReference>
<feature type="binding site" evidence="7">
    <location>
        <position position="152"/>
    </location>
    <ligand>
        <name>a 1,2-diacyl-sn-glycero-3-phospho-(1'-sn-glycerol)</name>
        <dbReference type="ChEBI" id="CHEBI:64716"/>
    </ligand>
</feature>
<dbReference type="EC" id="2.5.1.145" evidence="7"/>
<comment type="similarity">
    <text evidence="1 7">Belongs to the Lgt family.</text>
</comment>
<comment type="catalytic activity">
    <reaction evidence="7">
        <text>L-cysteinyl-[prolipoprotein] + a 1,2-diacyl-sn-glycero-3-phospho-(1'-sn-glycerol) = an S-1,2-diacyl-sn-glyceryl-L-cysteinyl-[prolipoprotein] + sn-glycerol 1-phosphate + H(+)</text>
        <dbReference type="Rhea" id="RHEA:56712"/>
        <dbReference type="Rhea" id="RHEA-COMP:14679"/>
        <dbReference type="Rhea" id="RHEA-COMP:14680"/>
        <dbReference type="ChEBI" id="CHEBI:15378"/>
        <dbReference type="ChEBI" id="CHEBI:29950"/>
        <dbReference type="ChEBI" id="CHEBI:57685"/>
        <dbReference type="ChEBI" id="CHEBI:64716"/>
        <dbReference type="ChEBI" id="CHEBI:140658"/>
        <dbReference type="EC" id="2.5.1.145"/>
    </reaction>
</comment>
<comment type="pathway">
    <text evidence="7">Protein modification; lipoprotein biosynthesis (diacylglyceryl transfer).</text>
</comment>
<dbReference type="Pfam" id="PF01790">
    <property type="entry name" value="LGT"/>
    <property type="match status" value="1"/>
</dbReference>
<keyword evidence="8" id="KW-0449">Lipoprotein</keyword>
<dbReference type="STRING" id="947013.SAMN04488109_1709"/>
<evidence type="ECO:0000256" key="6">
    <source>
        <dbReference type="ARBA" id="ARBA00023136"/>
    </source>
</evidence>
<dbReference type="GO" id="GO:0042158">
    <property type="term" value="P:lipoprotein biosynthetic process"/>
    <property type="evidence" value="ECO:0007669"/>
    <property type="project" value="UniProtKB-UniRule"/>
</dbReference>
<feature type="transmembrane region" description="Helical" evidence="7">
    <location>
        <begin position="284"/>
        <end position="301"/>
    </location>
</feature>
<keyword evidence="2 7" id="KW-1003">Cell membrane</keyword>
<dbReference type="EMBL" id="FQWQ01000001">
    <property type="protein sequence ID" value="SHG75781.1"/>
    <property type="molecule type" value="Genomic_DNA"/>
</dbReference>
<dbReference type="UniPathway" id="UPA00664"/>
<evidence type="ECO:0000313" key="9">
    <source>
        <dbReference type="Proteomes" id="UP000184212"/>
    </source>
</evidence>